<evidence type="ECO:0000313" key="2">
    <source>
        <dbReference type="EMBL" id="AKV59345.1"/>
    </source>
</evidence>
<dbReference type="InterPro" id="IPR003959">
    <property type="entry name" value="ATPase_AAA_core"/>
</dbReference>
<name>A0A0K1RD39_9CORY</name>
<evidence type="ECO:0000313" key="3">
    <source>
        <dbReference type="Proteomes" id="UP000060016"/>
    </source>
</evidence>
<dbReference type="PATRIC" id="fig|156976.3.peg.1924"/>
<dbReference type="KEGG" id="crie:AK829_09585"/>
<evidence type="ECO:0000259" key="1">
    <source>
        <dbReference type="Pfam" id="PF13304"/>
    </source>
</evidence>
<reference evidence="2 3" key="1">
    <citation type="submission" date="2015-08" db="EMBL/GenBank/DDBJ databases">
        <authorList>
            <person name="Babu N.S."/>
            <person name="Beckwith C.J."/>
            <person name="Beseler K.G."/>
            <person name="Brison A."/>
            <person name="Carone J.V."/>
            <person name="Caskin T.P."/>
            <person name="Diamond M."/>
            <person name="Durham M.E."/>
            <person name="Foxe J.M."/>
            <person name="Go M."/>
            <person name="Henderson B.A."/>
            <person name="Jones I.B."/>
            <person name="McGettigan J.A."/>
            <person name="Micheletti S.J."/>
            <person name="Nasrallah M.E."/>
            <person name="Ortiz D."/>
            <person name="Piller C.R."/>
            <person name="Privatt S.R."/>
            <person name="Schneider S.L."/>
            <person name="Sharp S."/>
            <person name="Smith T.C."/>
            <person name="Stanton J.D."/>
            <person name="Ullery H.E."/>
            <person name="Wilson R.J."/>
            <person name="Serrano M.G."/>
            <person name="Buck G."/>
            <person name="Lee V."/>
            <person name="Wang Y."/>
            <person name="Carvalho R."/>
            <person name="Voegtly L."/>
            <person name="Shi R."/>
            <person name="Duckworth R."/>
            <person name="Johnson A."/>
            <person name="Loviza R."/>
            <person name="Walstead R."/>
            <person name="Shah Z."/>
            <person name="Kiflezghi M."/>
            <person name="Wade K."/>
            <person name="Ball S.L."/>
            <person name="Bradley K.W."/>
            <person name="Asai D.J."/>
            <person name="Bowman C.A."/>
            <person name="Russell D.A."/>
            <person name="Pope W.H."/>
            <person name="Jacobs-Sera D."/>
            <person name="Hendrix R.W."/>
            <person name="Hatfull G.F."/>
        </authorList>
    </citation>
    <scope>NUCLEOTIDE SEQUENCE [LARGE SCALE GENOMIC DNA]</scope>
    <source>
        <strain evidence="2 3">PUDD_83A45</strain>
    </source>
</reference>
<protein>
    <recommendedName>
        <fullName evidence="1">ATPase AAA-type core domain-containing protein</fullName>
    </recommendedName>
</protein>
<dbReference type="GO" id="GO:0016887">
    <property type="term" value="F:ATP hydrolysis activity"/>
    <property type="evidence" value="ECO:0007669"/>
    <property type="project" value="InterPro"/>
</dbReference>
<dbReference type="Proteomes" id="UP000060016">
    <property type="component" value="Chromosome"/>
</dbReference>
<feature type="domain" description="ATPase AAA-type core" evidence="1">
    <location>
        <begin position="43"/>
        <end position="384"/>
    </location>
</feature>
<dbReference type="AlphaFoldDB" id="A0A0K1RD39"/>
<accession>A0A0K1RD39</accession>
<dbReference type="GO" id="GO:0005524">
    <property type="term" value="F:ATP binding"/>
    <property type="evidence" value="ECO:0007669"/>
    <property type="project" value="InterPro"/>
</dbReference>
<dbReference type="RefSeq" id="WP_052205631.1">
    <property type="nucleotide sequence ID" value="NZ_BAAAGW010000008.1"/>
</dbReference>
<sequence length="453" mass="50366">MQLIRFTAGNFKSIADEQTIDFAYWPGESSVPDVPWADVVRPVTVLMGANASGKSNMLDALGYFSRAIRLSATRWQDLEDPGEVMFYPFASESSGVKPSFFELDFVVDGKRYLYGFEYGGLGVEGEWLHYVPNERWTPIFERSDETIEFNNRVVLEDEQAVLRFANPRELYLSVALRGQFGKLGALAQAIVHSLRFIALSDQHREQRIHNVMRALRSGAMNFDDVGQLLAAADTGIVNVTLDESKLPPDLVEKLQTAATSLKQLHPSPRAGAALTISDGDGGVIEFSEKDLEAVALHLIFEHQSEDGTMSLGLREQSDGTVTWFSLATILVEALKTGGVVVVDELDAHLHQHLLFLIVEAFTDTTINVGGAQLFFTSHSTNLLERMQELNLKEQSFWFTEKGSDGKTTVYSLADFRKDSRANYERRYLDGRYRAIPNLSPATLRGLTNANVGG</sequence>
<proteinExistence type="predicted"/>
<keyword evidence="3" id="KW-1185">Reference proteome</keyword>
<dbReference type="Pfam" id="PF13304">
    <property type="entry name" value="AAA_21"/>
    <property type="match status" value="1"/>
</dbReference>
<gene>
    <name evidence="2" type="ORF">AK829_09585</name>
</gene>
<dbReference type="PANTHER" id="PTHR40396:SF1">
    <property type="entry name" value="ATPASE AAA-TYPE CORE DOMAIN-CONTAINING PROTEIN"/>
    <property type="match status" value="1"/>
</dbReference>
<dbReference type="InterPro" id="IPR027417">
    <property type="entry name" value="P-loop_NTPase"/>
</dbReference>
<dbReference type="SUPFAM" id="SSF52540">
    <property type="entry name" value="P-loop containing nucleoside triphosphate hydrolases"/>
    <property type="match status" value="1"/>
</dbReference>
<dbReference type="Gene3D" id="3.40.50.300">
    <property type="entry name" value="P-loop containing nucleotide triphosphate hydrolases"/>
    <property type="match status" value="1"/>
</dbReference>
<organism evidence="2 3">
    <name type="scientific">Corynebacterium riegelii</name>
    <dbReference type="NCBI Taxonomy" id="156976"/>
    <lineage>
        <taxon>Bacteria</taxon>
        <taxon>Bacillati</taxon>
        <taxon>Actinomycetota</taxon>
        <taxon>Actinomycetes</taxon>
        <taxon>Mycobacteriales</taxon>
        <taxon>Corynebacteriaceae</taxon>
        <taxon>Corynebacterium</taxon>
    </lineage>
</organism>
<dbReference type="EMBL" id="CP012342">
    <property type="protein sequence ID" value="AKV59345.1"/>
    <property type="molecule type" value="Genomic_DNA"/>
</dbReference>
<dbReference type="PANTHER" id="PTHR40396">
    <property type="entry name" value="ATPASE-LIKE PROTEIN"/>
    <property type="match status" value="1"/>
</dbReference>
<dbReference type="STRING" id="156976.AK829_09585"/>